<organism evidence="1 2">
    <name type="scientific">Mycena venus</name>
    <dbReference type="NCBI Taxonomy" id="2733690"/>
    <lineage>
        <taxon>Eukaryota</taxon>
        <taxon>Fungi</taxon>
        <taxon>Dikarya</taxon>
        <taxon>Basidiomycota</taxon>
        <taxon>Agaricomycotina</taxon>
        <taxon>Agaricomycetes</taxon>
        <taxon>Agaricomycetidae</taxon>
        <taxon>Agaricales</taxon>
        <taxon>Marasmiineae</taxon>
        <taxon>Mycenaceae</taxon>
        <taxon>Mycena</taxon>
    </lineage>
</organism>
<gene>
    <name evidence="1" type="ORF">MVEN_01710700</name>
</gene>
<dbReference type="Proteomes" id="UP000620124">
    <property type="component" value="Unassembled WGS sequence"/>
</dbReference>
<sequence>MNDAPLNGNEVDLYVKFATEPPGPITVLSAVTAAPGVAAALPIPGQSPDTDTTVVIDQDSAYDALGLQPGSLGLGPLLAAVIGSASINEGFLLVPRGDVIRSDQLPLNSTVFAQILEVNVNNNSTVVLFAGTENFTTSGIANGDNRFMLLEGVLQGLLDVRIVDPIASTDPGAASIVEQYEAMIQSEDTSAFTTKITPSVLPCSLTGLNSLD</sequence>
<evidence type="ECO:0000313" key="1">
    <source>
        <dbReference type="EMBL" id="KAF7344202.1"/>
    </source>
</evidence>
<evidence type="ECO:0000313" key="2">
    <source>
        <dbReference type="Proteomes" id="UP000620124"/>
    </source>
</evidence>
<dbReference type="AlphaFoldDB" id="A0A8H7CQ70"/>
<proteinExistence type="predicted"/>
<dbReference type="OrthoDB" id="2935566at2759"/>
<comment type="caution">
    <text evidence="1">The sequence shown here is derived from an EMBL/GenBank/DDBJ whole genome shotgun (WGS) entry which is preliminary data.</text>
</comment>
<protein>
    <submittedName>
        <fullName evidence="1">Uncharacterized protein</fullName>
    </submittedName>
</protein>
<reference evidence="1" key="1">
    <citation type="submission" date="2020-05" db="EMBL/GenBank/DDBJ databases">
        <title>Mycena genomes resolve the evolution of fungal bioluminescence.</title>
        <authorList>
            <person name="Tsai I.J."/>
        </authorList>
    </citation>
    <scope>NUCLEOTIDE SEQUENCE</scope>
    <source>
        <strain evidence="1">CCC161011</strain>
    </source>
</reference>
<keyword evidence="2" id="KW-1185">Reference proteome</keyword>
<name>A0A8H7CQ70_9AGAR</name>
<dbReference type="EMBL" id="JACAZI010000015">
    <property type="protein sequence ID" value="KAF7344202.1"/>
    <property type="molecule type" value="Genomic_DNA"/>
</dbReference>
<accession>A0A8H7CQ70</accession>